<dbReference type="InterPro" id="IPR039680">
    <property type="entry name" value="PLEKHB1/2"/>
</dbReference>
<comment type="subcellular location">
    <subcellularLocation>
        <location evidence="1">Membrane</location>
    </subcellularLocation>
</comment>
<feature type="domain" description="PH" evidence="3">
    <location>
        <begin position="31"/>
        <end position="138"/>
    </location>
</feature>
<dbReference type="Gene3D" id="2.30.29.30">
    <property type="entry name" value="Pleckstrin-homology domain (PH domain)/Phosphotyrosine-binding domain (PTB)"/>
    <property type="match status" value="1"/>
</dbReference>
<dbReference type="PANTHER" id="PTHR14309">
    <property type="entry name" value="EXPRESSED PROTEIN"/>
    <property type="match status" value="1"/>
</dbReference>
<evidence type="ECO:0000313" key="5">
    <source>
        <dbReference type="Proteomes" id="UP000694569"/>
    </source>
</evidence>
<dbReference type="Pfam" id="PF00169">
    <property type="entry name" value="PH"/>
    <property type="match status" value="1"/>
</dbReference>
<keyword evidence="2" id="KW-0472">Membrane</keyword>
<dbReference type="FunFam" id="2.30.29.30:FF:000073">
    <property type="entry name" value="Pleckstrin homology domain-containing family B member 2"/>
    <property type="match status" value="1"/>
</dbReference>
<dbReference type="PANTHER" id="PTHR14309:SF7">
    <property type="entry name" value="PLECKSTRIN HOMOLOGY DOMAIN-CONTAINING FAMILY B MEMBER 1"/>
    <property type="match status" value="1"/>
</dbReference>
<accession>A0A8C5MHW7</accession>
<dbReference type="Ensembl" id="ENSLLET00000012957.1">
    <property type="protein sequence ID" value="ENSLLEP00000012469.1"/>
    <property type="gene ID" value="ENSLLEG00000007871.1"/>
</dbReference>
<dbReference type="GeneTree" id="ENSGT00390000013989"/>
<keyword evidence="5" id="KW-1185">Reference proteome</keyword>
<dbReference type="AlphaFoldDB" id="A0A8C5MHW7"/>
<dbReference type="PROSITE" id="PS50003">
    <property type="entry name" value="PH_DOMAIN"/>
    <property type="match status" value="1"/>
</dbReference>
<proteinExistence type="predicted"/>
<evidence type="ECO:0000313" key="4">
    <source>
        <dbReference type="Ensembl" id="ENSLLEP00000012469.1"/>
    </source>
</evidence>
<reference evidence="4" key="2">
    <citation type="submission" date="2025-09" db="UniProtKB">
        <authorList>
            <consortium name="Ensembl"/>
        </authorList>
    </citation>
    <scope>IDENTIFICATION</scope>
</reference>
<sequence length="197" mass="21985">MGIYNSGGGMCWIYIIMGEHVLDIYSIYNKFFKLPGVLSPTGSILKRWKKHWFDLWMDGSLIYYPDENRGNLEERILLKFHCLSIKSGADCGDVQPPEGSPQDAMLLIHLRDHTRIYLCAESQDDAVAWKMALEDAKYFPVSDLSASMHLFLAGLNFYSPKAAGAMEMGSLTPSLPRSGQLGSSKAPSGAQYRVILI</sequence>
<dbReference type="CDD" id="cd13265">
    <property type="entry name" value="PH_evt"/>
    <property type="match status" value="1"/>
</dbReference>
<evidence type="ECO:0000259" key="3">
    <source>
        <dbReference type="PROSITE" id="PS50003"/>
    </source>
</evidence>
<dbReference type="InterPro" id="IPR011993">
    <property type="entry name" value="PH-like_dom_sf"/>
</dbReference>
<protein>
    <submittedName>
        <fullName evidence="4">Pleckstrin homology domain containing B1</fullName>
    </submittedName>
</protein>
<dbReference type="InterPro" id="IPR001849">
    <property type="entry name" value="PH_domain"/>
</dbReference>
<dbReference type="GO" id="GO:0045595">
    <property type="term" value="P:regulation of cell differentiation"/>
    <property type="evidence" value="ECO:0007669"/>
    <property type="project" value="TreeGrafter"/>
</dbReference>
<gene>
    <name evidence="4" type="primary">PLEKHB1</name>
</gene>
<dbReference type="OrthoDB" id="8936120at2759"/>
<reference evidence="4" key="1">
    <citation type="submission" date="2025-08" db="UniProtKB">
        <authorList>
            <consortium name="Ensembl"/>
        </authorList>
    </citation>
    <scope>IDENTIFICATION</scope>
</reference>
<evidence type="ECO:0000256" key="2">
    <source>
        <dbReference type="ARBA" id="ARBA00023136"/>
    </source>
</evidence>
<name>A0A8C5MHW7_9ANUR</name>
<evidence type="ECO:0000256" key="1">
    <source>
        <dbReference type="ARBA" id="ARBA00004370"/>
    </source>
</evidence>
<organism evidence="4 5">
    <name type="scientific">Leptobrachium leishanense</name>
    <name type="common">Leishan spiny toad</name>
    <dbReference type="NCBI Taxonomy" id="445787"/>
    <lineage>
        <taxon>Eukaryota</taxon>
        <taxon>Metazoa</taxon>
        <taxon>Chordata</taxon>
        <taxon>Craniata</taxon>
        <taxon>Vertebrata</taxon>
        <taxon>Euteleostomi</taxon>
        <taxon>Amphibia</taxon>
        <taxon>Batrachia</taxon>
        <taxon>Anura</taxon>
        <taxon>Pelobatoidea</taxon>
        <taxon>Megophryidae</taxon>
        <taxon>Leptobrachium</taxon>
    </lineage>
</organism>
<dbReference type="GO" id="GO:0016020">
    <property type="term" value="C:membrane"/>
    <property type="evidence" value="ECO:0007669"/>
    <property type="project" value="UniProtKB-SubCell"/>
</dbReference>
<dbReference type="SUPFAM" id="SSF50729">
    <property type="entry name" value="PH domain-like"/>
    <property type="match status" value="1"/>
</dbReference>
<dbReference type="Proteomes" id="UP000694569">
    <property type="component" value="Unplaced"/>
</dbReference>